<protein>
    <recommendedName>
        <fullName evidence="5">HMG box domain-containing protein</fullName>
    </recommendedName>
</protein>
<accession>A0A8H4QQJ5</accession>
<sequence length="507" mass="55173">MSVAIHGWAPPEDVDFIDVSDALHPTLNPTFHISDPNPVIKVPRRAPSGTFESTSPASTTSALSADGDYLDDKRTPTTAQGKTNDPEKIARPRNEFILFRCDYVAKHQREGKRVRRAPGTEAEKTLSKQAAEAWHQLTPEERLYWKGCANRERNEHARQYPHYRYRPKKSAAGRRRQTRSSPTKGGAPGSPSKGDSSRPESVSPSLTRESSVADFSTTTNRLRPRKSTSVPEFGIVDSTNRRLRSTASHGWIAMANNGGNRMNFGTSSRGYNSLAPSATGTPHYHSPQYSLSPTPLPAPGLVSSMSSSLLNWNGERMVPTRPQPTQYLSSTCVSSLPEMIVENEVMMSEYTSGGNPIPSSQLFAVDSTHNNHYQGAEHDVWLPQLQNYNGPEDTVSVSQTASEGSASSDMLLLQSTHEDTYLPHPPPPAAAAPPASNVNVNGNGVSTSLAPVYDALGQAHAPHMDYDMNSIPDDYLLGGDGAGAIDETPCPENMFTKGQDDIWSANY</sequence>
<keyword evidence="2" id="KW-0804">Transcription</keyword>
<dbReference type="GO" id="GO:0005634">
    <property type="term" value="C:nucleus"/>
    <property type="evidence" value="ECO:0007669"/>
    <property type="project" value="UniProtKB-UniRule"/>
</dbReference>
<feature type="region of interest" description="Disordered" evidence="4">
    <location>
        <begin position="108"/>
        <end position="134"/>
    </location>
</feature>
<feature type="compositionally biased region" description="Low complexity" evidence="4">
    <location>
        <begin position="432"/>
        <end position="443"/>
    </location>
</feature>
<reference evidence="6 7" key="1">
    <citation type="submission" date="2019-12" db="EMBL/GenBank/DDBJ databases">
        <authorList>
            <person name="Floudas D."/>
            <person name="Bentzer J."/>
            <person name="Ahren D."/>
            <person name="Johansson T."/>
            <person name="Persson P."/>
            <person name="Tunlid A."/>
        </authorList>
    </citation>
    <scope>NUCLEOTIDE SEQUENCE [LARGE SCALE GENOMIC DNA]</scope>
    <source>
        <strain evidence="6 7">CBS 102.39</strain>
    </source>
</reference>
<dbReference type="GO" id="GO:0001228">
    <property type="term" value="F:DNA-binding transcription activator activity, RNA polymerase II-specific"/>
    <property type="evidence" value="ECO:0007669"/>
    <property type="project" value="TreeGrafter"/>
</dbReference>
<dbReference type="PROSITE" id="PS50118">
    <property type="entry name" value="HMG_BOX_2"/>
    <property type="match status" value="1"/>
</dbReference>
<feature type="region of interest" description="Disordered" evidence="4">
    <location>
        <begin position="418"/>
        <end position="443"/>
    </location>
</feature>
<gene>
    <name evidence="6" type="ORF">D9613_003326</name>
</gene>
<evidence type="ECO:0000256" key="4">
    <source>
        <dbReference type="SAM" id="MobiDB-lite"/>
    </source>
</evidence>
<dbReference type="InterPro" id="IPR036910">
    <property type="entry name" value="HMG_box_dom_sf"/>
</dbReference>
<feature type="domain" description="HMG box" evidence="5">
    <location>
        <begin position="89"/>
        <end position="164"/>
    </location>
</feature>
<evidence type="ECO:0000313" key="6">
    <source>
        <dbReference type="EMBL" id="KAF4614950.1"/>
    </source>
</evidence>
<keyword evidence="7" id="KW-1185">Reference proteome</keyword>
<dbReference type="Pfam" id="PF00505">
    <property type="entry name" value="HMG_box"/>
    <property type="match status" value="1"/>
</dbReference>
<feature type="compositionally biased region" description="Low complexity" evidence="4">
    <location>
        <begin position="53"/>
        <end position="65"/>
    </location>
</feature>
<dbReference type="SUPFAM" id="SSF47095">
    <property type="entry name" value="HMG-box"/>
    <property type="match status" value="1"/>
</dbReference>
<organism evidence="6 7">
    <name type="scientific">Agrocybe pediades</name>
    <dbReference type="NCBI Taxonomy" id="84607"/>
    <lineage>
        <taxon>Eukaryota</taxon>
        <taxon>Fungi</taxon>
        <taxon>Dikarya</taxon>
        <taxon>Basidiomycota</taxon>
        <taxon>Agaricomycotina</taxon>
        <taxon>Agaricomycetes</taxon>
        <taxon>Agaricomycetidae</taxon>
        <taxon>Agaricales</taxon>
        <taxon>Agaricineae</taxon>
        <taxon>Strophariaceae</taxon>
        <taxon>Agrocybe</taxon>
    </lineage>
</organism>
<evidence type="ECO:0000313" key="7">
    <source>
        <dbReference type="Proteomes" id="UP000521872"/>
    </source>
</evidence>
<dbReference type="PANTHER" id="PTHR10270:SF161">
    <property type="entry name" value="SEX-DETERMINING REGION Y PROTEIN"/>
    <property type="match status" value="1"/>
</dbReference>
<evidence type="ECO:0000259" key="5">
    <source>
        <dbReference type="PROSITE" id="PS50118"/>
    </source>
</evidence>
<evidence type="ECO:0000256" key="2">
    <source>
        <dbReference type="ARBA" id="ARBA00023163"/>
    </source>
</evidence>
<keyword evidence="1 3" id="KW-0238">DNA-binding</keyword>
<feature type="region of interest" description="Disordered" evidence="4">
    <location>
        <begin position="156"/>
        <end position="229"/>
    </location>
</feature>
<evidence type="ECO:0000256" key="1">
    <source>
        <dbReference type="ARBA" id="ARBA00023125"/>
    </source>
</evidence>
<dbReference type="EMBL" id="JAACJL010000044">
    <property type="protein sequence ID" value="KAF4614950.1"/>
    <property type="molecule type" value="Genomic_DNA"/>
</dbReference>
<dbReference type="CDD" id="cd01389">
    <property type="entry name" value="HMG-box_ROX1-like"/>
    <property type="match status" value="1"/>
</dbReference>
<dbReference type="GO" id="GO:0030154">
    <property type="term" value="P:cell differentiation"/>
    <property type="evidence" value="ECO:0007669"/>
    <property type="project" value="TreeGrafter"/>
</dbReference>
<keyword evidence="3" id="KW-0539">Nucleus</keyword>
<dbReference type="InterPro" id="IPR050140">
    <property type="entry name" value="SRY-related_HMG-box_TF-like"/>
</dbReference>
<dbReference type="SMART" id="SM00398">
    <property type="entry name" value="HMG"/>
    <property type="match status" value="1"/>
</dbReference>
<evidence type="ECO:0000256" key="3">
    <source>
        <dbReference type="PROSITE-ProRule" id="PRU00267"/>
    </source>
</evidence>
<dbReference type="AlphaFoldDB" id="A0A8H4QQJ5"/>
<feature type="compositionally biased region" description="Basic residues" evidence="4">
    <location>
        <begin position="159"/>
        <end position="178"/>
    </location>
</feature>
<dbReference type="Proteomes" id="UP000521872">
    <property type="component" value="Unassembled WGS sequence"/>
</dbReference>
<dbReference type="PANTHER" id="PTHR10270">
    <property type="entry name" value="SOX TRANSCRIPTION FACTOR"/>
    <property type="match status" value="1"/>
</dbReference>
<dbReference type="GO" id="GO:0000978">
    <property type="term" value="F:RNA polymerase II cis-regulatory region sequence-specific DNA binding"/>
    <property type="evidence" value="ECO:0007669"/>
    <property type="project" value="TreeGrafter"/>
</dbReference>
<feature type="compositionally biased region" description="Polar residues" evidence="4">
    <location>
        <begin position="199"/>
        <end position="221"/>
    </location>
</feature>
<dbReference type="GO" id="GO:0000122">
    <property type="term" value="P:negative regulation of transcription by RNA polymerase II"/>
    <property type="evidence" value="ECO:0007669"/>
    <property type="project" value="TreeGrafter"/>
</dbReference>
<feature type="region of interest" description="Disordered" evidence="4">
    <location>
        <begin position="36"/>
        <end position="91"/>
    </location>
</feature>
<feature type="DNA-binding region" description="HMG box" evidence="3">
    <location>
        <begin position="89"/>
        <end position="164"/>
    </location>
</feature>
<dbReference type="InterPro" id="IPR009071">
    <property type="entry name" value="HMG_box_dom"/>
</dbReference>
<comment type="caution">
    <text evidence="6">The sequence shown here is derived from an EMBL/GenBank/DDBJ whole genome shotgun (WGS) entry which is preliminary data.</text>
</comment>
<name>A0A8H4QQJ5_9AGAR</name>
<proteinExistence type="predicted"/>
<dbReference type="Gene3D" id="1.10.30.10">
    <property type="entry name" value="High mobility group box domain"/>
    <property type="match status" value="1"/>
</dbReference>